<dbReference type="Gene3D" id="3.30.70.1240">
    <property type="entry name" value="DOPA-like domains"/>
    <property type="match status" value="1"/>
</dbReference>
<evidence type="ECO:0000313" key="3">
    <source>
        <dbReference type="Proteomes" id="UP000189513"/>
    </source>
</evidence>
<gene>
    <name evidence="2" type="ORF">BON22_0521</name>
    <name evidence="1" type="ORF">CYFA0S_01e07140g</name>
</gene>
<keyword evidence="3" id="KW-1185">Reference proteome</keyword>
<reference evidence="2" key="3">
    <citation type="submission" date="2017-01" db="EMBL/GenBank/DDBJ databases">
        <authorList>
            <person name="Mah S.A."/>
            <person name="Swanson W.J."/>
            <person name="Moy G.W."/>
            <person name="Vacquier V.D."/>
        </authorList>
    </citation>
    <scope>NUCLEOTIDE SEQUENCE [LARGE SCALE GENOMIC DNA]</scope>
    <source>
        <strain evidence="2">65</strain>
    </source>
</reference>
<dbReference type="Proteomes" id="UP000189513">
    <property type="component" value="Unassembled WGS sequence"/>
</dbReference>
<sequence>MPSNSSTATSFHYGIVSYDFHTYFKLDNPEEVKFALELKQSVESEFKNDLSEGNCRSFDAYMESVGPHTDGYGMFEVDTKSPGTFLRLLNYYQTHHRELSVLIHPRTDKGDLIDHTTYALWLGTPKPLKTEIFKD</sequence>
<dbReference type="AlphaFoldDB" id="A0A061AP03"/>
<dbReference type="VEuPathDB" id="FungiDB:BON22_0521"/>
<protein>
    <submittedName>
        <fullName evidence="1">CYFA0S01e07140g1_1</fullName>
    </submittedName>
    <submittedName>
        <fullName evidence="2">DOPA 4,5-dioxygenase</fullName>
    </submittedName>
</protein>
<dbReference type="InterPro" id="IPR014980">
    <property type="entry name" value="DOPA_dioxygen"/>
</dbReference>
<dbReference type="EMBL" id="LK052886">
    <property type="protein sequence ID" value="CDR37080.1"/>
    <property type="molecule type" value="Genomic_DNA"/>
</dbReference>
<keyword evidence="2" id="KW-0223">Dioxygenase</keyword>
<dbReference type="SUPFAM" id="SSF143410">
    <property type="entry name" value="DOPA-like"/>
    <property type="match status" value="1"/>
</dbReference>
<evidence type="ECO:0000313" key="1">
    <source>
        <dbReference type="EMBL" id="CDR37080.1"/>
    </source>
</evidence>
<reference evidence="3" key="2">
    <citation type="journal article" date="2017" name="Genome Announc.">
        <title>Genome sequences of Cyberlindnera fabianii 65, Pichia kudriavzevii 129, and Saccharomyces cerevisiae 131 isolated from fermented masau fruits in Zimbabwe.</title>
        <authorList>
            <person name="van Rijswijck I.M.H."/>
            <person name="Derks M.F.L."/>
            <person name="Abee T."/>
            <person name="de Ridder D."/>
            <person name="Smid E.J."/>
        </authorList>
    </citation>
    <scope>NUCLEOTIDE SEQUENCE [LARGE SCALE GENOMIC DNA]</scope>
    <source>
        <strain evidence="3">65</strain>
    </source>
</reference>
<keyword evidence="2" id="KW-0560">Oxidoreductase</keyword>
<dbReference type="GO" id="GO:0051213">
    <property type="term" value="F:dioxygenase activity"/>
    <property type="evidence" value="ECO:0007669"/>
    <property type="project" value="UniProtKB-KW"/>
</dbReference>
<organism evidence="1">
    <name type="scientific">Cyberlindnera fabianii</name>
    <name type="common">Yeast</name>
    <name type="synonym">Hansenula fabianii</name>
    <dbReference type="NCBI Taxonomy" id="36022"/>
    <lineage>
        <taxon>Eukaryota</taxon>
        <taxon>Fungi</taxon>
        <taxon>Dikarya</taxon>
        <taxon>Ascomycota</taxon>
        <taxon>Saccharomycotina</taxon>
        <taxon>Saccharomycetes</taxon>
        <taxon>Phaffomycetales</taxon>
        <taxon>Phaffomycetaceae</taxon>
        <taxon>Cyberlindnera</taxon>
    </lineage>
</organism>
<dbReference type="EMBL" id="MPUK01000001">
    <property type="protein sequence ID" value="ONH69878.1"/>
    <property type="molecule type" value="Genomic_DNA"/>
</dbReference>
<dbReference type="OrthoDB" id="9970095at2759"/>
<dbReference type="PANTHER" id="PTHR36423">
    <property type="entry name" value="AFR070WP"/>
    <property type="match status" value="1"/>
</dbReference>
<dbReference type="OMA" id="DGYGMFE"/>
<name>A0A061AP03_CYBFA</name>
<reference evidence="1" key="1">
    <citation type="journal article" date="2014" name="Genome Announc.">
        <title>Genome sequence of the yeast Cyberlindnera fabianii (Hansenula fabianii).</title>
        <authorList>
            <person name="Freel K.C."/>
            <person name="Sarilar V."/>
            <person name="Neuveglise C."/>
            <person name="Devillers H."/>
            <person name="Friedrich A."/>
            <person name="Schacherer J."/>
        </authorList>
    </citation>
    <scope>NUCLEOTIDE SEQUENCE</scope>
    <source>
        <strain evidence="1">YJS4271</strain>
    </source>
</reference>
<accession>A0A061AP03</accession>
<dbReference type="Pfam" id="PF08883">
    <property type="entry name" value="DOPA_dioxygen"/>
    <property type="match status" value="1"/>
</dbReference>
<dbReference type="PANTHER" id="PTHR36423:SF2">
    <property type="entry name" value="AFR070WP"/>
    <property type="match status" value="1"/>
</dbReference>
<evidence type="ECO:0000313" key="2">
    <source>
        <dbReference type="EMBL" id="ONH69878.1"/>
    </source>
</evidence>
<proteinExistence type="predicted"/>
<dbReference type="InterPro" id="IPR023389">
    <property type="entry name" value="DOPA-like_sf"/>
</dbReference>